<proteinExistence type="predicted"/>
<evidence type="ECO:0000313" key="2">
    <source>
        <dbReference type="Proteomes" id="UP000024635"/>
    </source>
</evidence>
<dbReference type="EMBL" id="JARK01001360">
    <property type="protein sequence ID" value="EYC19610.1"/>
    <property type="molecule type" value="Genomic_DNA"/>
</dbReference>
<sequence length="77" mass="8001">MVKDVGEGDRAQPGPVAVWSRRLGSAGTTLFYTGAPAGGVTLLGIAGSSAYSWLYEIATAISRHLHSFGKLALELVP</sequence>
<dbReference type="AlphaFoldDB" id="A0A016UWQ7"/>
<protein>
    <submittedName>
        <fullName evidence="1">Uncharacterized protein</fullName>
    </submittedName>
</protein>
<comment type="caution">
    <text evidence="1">The sequence shown here is derived from an EMBL/GenBank/DDBJ whole genome shotgun (WGS) entry which is preliminary data.</text>
</comment>
<name>A0A016UWQ7_9BILA</name>
<keyword evidence="2" id="KW-1185">Reference proteome</keyword>
<evidence type="ECO:0000313" key="1">
    <source>
        <dbReference type="EMBL" id="EYC19610.1"/>
    </source>
</evidence>
<accession>A0A016UWQ7</accession>
<dbReference type="Proteomes" id="UP000024635">
    <property type="component" value="Unassembled WGS sequence"/>
</dbReference>
<gene>
    <name evidence="1" type="primary">Acey_s0024.g966</name>
    <name evidence="1" type="ORF">Y032_0024g966</name>
</gene>
<organism evidence="1 2">
    <name type="scientific">Ancylostoma ceylanicum</name>
    <dbReference type="NCBI Taxonomy" id="53326"/>
    <lineage>
        <taxon>Eukaryota</taxon>
        <taxon>Metazoa</taxon>
        <taxon>Ecdysozoa</taxon>
        <taxon>Nematoda</taxon>
        <taxon>Chromadorea</taxon>
        <taxon>Rhabditida</taxon>
        <taxon>Rhabditina</taxon>
        <taxon>Rhabditomorpha</taxon>
        <taxon>Strongyloidea</taxon>
        <taxon>Ancylostomatidae</taxon>
        <taxon>Ancylostomatinae</taxon>
        <taxon>Ancylostoma</taxon>
    </lineage>
</organism>
<reference evidence="2" key="1">
    <citation type="journal article" date="2015" name="Nat. Genet.">
        <title>The genome and transcriptome of the zoonotic hookworm Ancylostoma ceylanicum identify infection-specific gene families.</title>
        <authorList>
            <person name="Schwarz E.M."/>
            <person name="Hu Y."/>
            <person name="Antoshechkin I."/>
            <person name="Miller M.M."/>
            <person name="Sternberg P.W."/>
            <person name="Aroian R.V."/>
        </authorList>
    </citation>
    <scope>NUCLEOTIDE SEQUENCE</scope>
    <source>
        <strain evidence="2">HY135</strain>
    </source>
</reference>